<comment type="caution">
    <text evidence="7">The sequence shown here is derived from an EMBL/GenBank/DDBJ whole genome shotgun (WGS) entry which is preliminary data.</text>
</comment>
<comment type="subcellular location">
    <subcellularLocation>
        <location evidence="1">Membrane</location>
    </subcellularLocation>
</comment>
<dbReference type="InParanoid" id="A0A1Z5KNG2"/>
<keyword evidence="3" id="KW-1133">Transmembrane helix</keyword>
<feature type="compositionally biased region" description="Basic and acidic residues" evidence="5">
    <location>
        <begin position="155"/>
        <end position="178"/>
    </location>
</feature>
<dbReference type="PANTHER" id="PTHR12911">
    <property type="entry name" value="SAD1/UNC-84-LIKE PROTEIN-RELATED"/>
    <property type="match status" value="1"/>
</dbReference>
<evidence type="ECO:0000256" key="1">
    <source>
        <dbReference type="ARBA" id="ARBA00004370"/>
    </source>
</evidence>
<organism evidence="7 8">
    <name type="scientific">Fistulifera solaris</name>
    <name type="common">Oleaginous diatom</name>
    <dbReference type="NCBI Taxonomy" id="1519565"/>
    <lineage>
        <taxon>Eukaryota</taxon>
        <taxon>Sar</taxon>
        <taxon>Stramenopiles</taxon>
        <taxon>Ochrophyta</taxon>
        <taxon>Bacillariophyta</taxon>
        <taxon>Bacillariophyceae</taxon>
        <taxon>Bacillariophycidae</taxon>
        <taxon>Naviculales</taxon>
        <taxon>Naviculaceae</taxon>
        <taxon>Fistulifera</taxon>
    </lineage>
</organism>
<evidence type="ECO:0000256" key="4">
    <source>
        <dbReference type="ARBA" id="ARBA00023136"/>
    </source>
</evidence>
<feature type="domain" description="SUN" evidence="6">
    <location>
        <begin position="447"/>
        <end position="627"/>
    </location>
</feature>
<accession>A0A1Z5KNG2</accession>
<dbReference type="Proteomes" id="UP000198406">
    <property type="component" value="Unassembled WGS sequence"/>
</dbReference>
<dbReference type="OrthoDB" id="342281at2759"/>
<feature type="compositionally biased region" description="Basic and acidic residues" evidence="5">
    <location>
        <begin position="42"/>
        <end position="53"/>
    </location>
</feature>
<evidence type="ECO:0000259" key="6">
    <source>
        <dbReference type="PROSITE" id="PS51469"/>
    </source>
</evidence>
<evidence type="ECO:0000256" key="2">
    <source>
        <dbReference type="ARBA" id="ARBA00022692"/>
    </source>
</evidence>
<evidence type="ECO:0000256" key="3">
    <source>
        <dbReference type="ARBA" id="ARBA00022989"/>
    </source>
</evidence>
<keyword evidence="4" id="KW-0472">Membrane</keyword>
<protein>
    <recommendedName>
        <fullName evidence="6">SUN domain-containing protein</fullName>
    </recommendedName>
</protein>
<dbReference type="GO" id="GO:0005635">
    <property type="term" value="C:nuclear envelope"/>
    <property type="evidence" value="ECO:0007669"/>
    <property type="project" value="TreeGrafter"/>
</dbReference>
<dbReference type="InterPro" id="IPR012919">
    <property type="entry name" value="SUN_dom"/>
</dbReference>
<evidence type="ECO:0000256" key="5">
    <source>
        <dbReference type="SAM" id="MobiDB-lite"/>
    </source>
</evidence>
<reference evidence="7 8" key="1">
    <citation type="journal article" date="2015" name="Plant Cell">
        <title>Oil accumulation by the oleaginous diatom Fistulifera solaris as revealed by the genome and transcriptome.</title>
        <authorList>
            <person name="Tanaka T."/>
            <person name="Maeda Y."/>
            <person name="Veluchamy A."/>
            <person name="Tanaka M."/>
            <person name="Abida H."/>
            <person name="Marechal E."/>
            <person name="Bowler C."/>
            <person name="Muto M."/>
            <person name="Sunaga Y."/>
            <person name="Tanaka M."/>
            <person name="Yoshino T."/>
            <person name="Taniguchi T."/>
            <person name="Fukuda Y."/>
            <person name="Nemoto M."/>
            <person name="Matsumoto M."/>
            <person name="Wong P.S."/>
            <person name="Aburatani S."/>
            <person name="Fujibuchi W."/>
        </authorList>
    </citation>
    <scope>NUCLEOTIDE SEQUENCE [LARGE SCALE GENOMIC DNA]</scope>
    <source>
        <strain evidence="7 8">JPCC DA0580</strain>
    </source>
</reference>
<gene>
    <name evidence="7" type="ORF">FisN_13Hh074</name>
</gene>
<dbReference type="PANTHER" id="PTHR12911:SF8">
    <property type="entry name" value="KLAROID PROTEIN-RELATED"/>
    <property type="match status" value="1"/>
</dbReference>
<dbReference type="GO" id="GO:0016020">
    <property type="term" value="C:membrane"/>
    <property type="evidence" value="ECO:0007669"/>
    <property type="project" value="UniProtKB-SubCell"/>
</dbReference>
<feature type="region of interest" description="Disordered" evidence="5">
    <location>
        <begin position="1"/>
        <end position="79"/>
    </location>
</feature>
<dbReference type="GO" id="GO:0043495">
    <property type="term" value="F:protein-membrane adaptor activity"/>
    <property type="evidence" value="ECO:0007669"/>
    <property type="project" value="TreeGrafter"/>
</dbReference>
<dbReference type="Gene3D" id="2.60.120.260">
    <property type="entry name" value="Galactose-binding domain-like"/>
    <property type="match status" value="1"/>
</dbReference>
<dbReference type="AlphaFoldDB" id="A0A1Z5KNG2"/>
<dbReference type="InterPro" id="IPR045119">
    <property type="entry name" value="SUN1-5"/>
</dbReference>
<dbReference type="EMBL" id="BDSP01000259">
    <property type="protein sequence ID" value="GAX27819.1"/>
    <property type="molecule type" value="Genomic_DNA"/>
</dbReference>
<feature type="region of interest" description="Disordered" evidence="5">
    <location>
        <begin position="155"/>
        <end position="179"/>
    </location>
</feature>
<dbReference type="Pfam" id="PF07738">
    <property type="entry name" value="Sad1_UNC"/>
    <property type="match status" value="1"/>
</dbReference>
<sequence length="631" mass="70470">MPKRAKPGDEEDATSKKRKSLREDATAASDEVSAPPKKKRKESNNSKNEETIVSKKTRSTPSRSAVKRSQAAPSPVVENVVPTDDSVTVTKTIRSLRVENLKIPSHQTPGKHPVKAVDQFMETETKITRPPRMRLQLGDEKTVVEETKIEEIRTEETREETTMEDNKQVPEKREETTKTAEPIGTNHRNLWMWGMTALHLLAIYYCGPISNCTLAFYKSLLGVPSRVTVREISPLEVEATERLNTQIQLLEFNMARLKKGRDALFADLPGHQQLVARLSELTELANVPWADRLEESIRSVENLIAEDPTLSTSTVFSIRELLGEEASEYLLDLRNIKLWNISTNVTDCGKRESLTEGRVLDAQRQLLLDLQEETSKLVNDEKVENAVIEWILQDTAERFAGPIEVSSASNKPRGSNLDSIRKAIQSRMDVVAADLTGKVDYAAISSGGVIIKTGKYATTSSIVDTLPYGNRLLHMLRLRFYGYGPEAAIMPTYPFDPSQALGNCWAFVATPSELGKYAVFSVSLANPIYATQVAIEHPPREVNDRAKAAIRSFRVVGFETADATGKAWDMGQFEYRLGDDYLQVFDLEEEMGDADIPAIQSLSLLIDSNWGLGYSCLYRLRVHGHNVGNES</sequence>
<dbReference type="PROSITE" id="PS51469">
    <property type="entry name" value="SUN"/>
    <property type="match status" value="1"/>
</dbReference>
<evidence type="ECO:0000313" key="7">
    <source>
        <dbReference type="EMBL" id="GAX27819.1"/>
    </source>
</evidence>
<proteinExistence type="predicted"/>
<evidence type="ECO:0000313" key="8">
    <source>
        <dbReference type="Proteomes" id="UP000198406"/>
    </source>
</evidence>
<name>A0A1Z5KNG2_FISSO</name>
<keyword evidence="8" id="KW-1185">Reference proteome</keyword>
<keyword evidence="2" id="KW-0812">Transmembrane</keyword>